<name>A0A4Y2J579_ARAVE</name>
<evidence type="ECO:0000313" key="1">
    <source>
        <dbReference type="EMBL" id="GBM85105.1"/>
    </source>
</evidence>
<protein>
    <submittedName>
        <fullName evidence="1">Uncharacterized protein</fullName>
    </submittedName>
</protein>
<reference evidence="1 2" key="1">
    <citation type="journal article" date="2019" name="Sci. Rep.">
        <title>Orb-weaving spider Araneus ventricosus genome elucidates the spidroin gene catalogue.</title>
        <authorList>
            <person name="Kono N."/>
            <person name="Nakamura H."/>
            <person name="Ohtoshi R."/>
            <person name="Moran D.A.P."/>
            <person name="Shinohara A."/>
            <person name="Yoshida Y."/>
            <person name="Fujiwara M."/>
            <person name="Mori M."/>
            <person name="Tomita M."/>
            <person name="Arakawa K."/>
        </authorList>
    </citation>
    <scope>NUCLEOTIDE SEQUENCE [LARGE SCALE GENOMIC DNA]</scope>
</reference>
<dbReference type="AlphaFoldDB" id="A0A4Y2J579"/>
<gene>
    <name evidence="1" type="ORF">AVEN_204928_1</name>
</gene>
<dbReference type="EMBL" id="BGPR01265935">
    <property type="protein sequence ID" value="GBM85105.1"/>
    <property type="molecule type" value="Genomic_DNA"/>
</dbReference>
<dbReference type="Proteomes" id="UP000499080">
    <property type="component" value="Unassembled WGS sequence"/>
</dbReference>
<comment type="caution">
    <text evidence="1">The sequence shown here is derived from an EMBL/GenBank/DDBJ whole genome shotgun (WGS) entry which is preliminary data.</text>
</comment>
<evidence type="ECO:0000313" key="2">
    <source>
        <dbReference type="Proteomes" id="UP000499080"/>
    </source>
</evidence>
<feature type="non-terminal residue" evidence="1">
    <location>
        <position position="1"/>
    </location>
</feature>
<proteinExistence type="predicted"/>
<accession>A0A4Y2J579</accession>
<sequence>GLVHLAQLLTQLVVRRHILMSFSLDTLLSSVKLGLHETNIDGQQHVNVPSRQELAIARAFCACLIFFPRMREFNVDTTLSSGSPTLLSESEKFSYPLIMPIKPFFFPSHSHFGATPDFGSMGSCPVRPGLGPPLHTHAYDMKAFNLDTFFLHSYCDEYFDI</sequence>
<keyword evidence="2" id="KW-1185">Reference proteome</keyword>
<organism evidence="1 2">
    <name type="scientific">Araneus ventricosus</name>
    <name type="common">Orbweaver spider</name>
    <name type="synonym">Epeira ventricosa</name>
    <dbReference type="NCBI Taxonomy" id="182803"/>
    <lineage>
        <taxon>Eukaryota</taxon>
        <taxon>Metazoa</taxon>
        <taxon>Ecdysozoa</taxon>
        <taxon>Arthropoda</taxon>
        <taxon>Chelicerata</taxon>
        <taxon>Arachnida</taxon>
        <taxon>Araneae</taxon>
        <taxon>Araneomorphae</taxon>
        <taxon>Entelegynae</taxon>
        <taxon>Araneoidea</taxon>
        <taxon>Araneidae</taxon>
        <taxon>Araneus</taxon>
    </lineage>
</organism>